<dbReference type="GO" id="GO:0005886">
    <property type="term" value="C:plasma membrane"/>
    <property type="evidence" value="ECO:0007669"/>
    <property type="project" value="TreeGrafter"/>
</dbReference>
<evidence type="ECO:0000256" key="9">
    <source>
        <dbReference type="SAM" id="MobiDB-lite"/>
    </source>
</evidence>
<dbReference type="InterPro" id="IPR000276">
    <property type="entry name" value="GPCR_Rhodpsn"/>
</dbReference>
<dbReference type="GO" id="GO:0042923">
    <property type="term" value="F:neuropeptide binding"/>
    <property type="evidence" value="ECO:0007669"/>
    <property type="project" value="TreeGrafter"/>
</dbReference>
<dbReference type="SUPFAM" id="SSF81321">
    <property type="entry name" value="Family A G protein-coupled receptor-like"/>
    <property type="match status" value="1"/>
</dbReference>
<dbReference type="InterPro" id="IPR017452">
    <property type="entry name" value="GPCR_Rhodpsn_7TM"/>
</dbReference>
<evidence type="ECO:0000256" key="5">
    <source>
        <dbReference type="ARBA" id="ARBA00023040"/>
    </source>
</evidence>
<name>A0AAV6UB45_9ARAC</name>
<evidence type="ECO:0000256" key="1">
    <source>
        <dbReference type="ARBA" id="ARBA00004141"/>
    </source>
</evidence>
<dbReference type="AlphaFoldDB" id="A0AAV6UB45"/>
<feature type="region of interest" description="Disordered" evidence="9">
    <location>
        <begin position="41"/>
        <end position="64"/>
    </location>
</feature>
<comment type="subcellular location">
    <subcellularLocation>
        <location evidence="1">Membrane</location>
        <topology evidence="1">Multi-pass membrane protein</topology>
    </subcellularLocation>
</comment>
<dbReference type="Pfam" id="PF00001">
    <property type="entry name" value="7tm_1"/>
    <property type="match status" value="1"/>
</dbReference>
<dbReference type="EMBL" id="JAFNEN010000527">
    <property type="protein sequence ID" value="KAG8181221.1"/>
    <property type="molecule type" value="Genomic_DNA"/>
</dbReference>
<evidence type="ECO:0000256" key="4">
    <source>
        <dbReference type="ARBA" id="ARBA00022989"/>
    </source>
</evidence>
<evidence type="ECO:0000256" key="8">
    <source>
        <dbReference type="ARBA" id="ARBA00023224"/>
    </source>
</evidence>
<evidence type="ECO:0000313" key="13">
    <source>
        <dbReference type="Proteomes" id="UP000827092"/>
    </source>
</evidence>
<comment type="caution">
    <text evidence="12">The sequence shown here is derived from an EMBL/GenBank/DDBJ whole genome shotgun (WGS) entry which is preliminary data.</text>
</comment>
<evidence type="ECO:0000313" key="12">
    <source>
        <dbReference type="EMBL" id="KAG8181221.1"/>
    </source>
</evidence>
<keyword evidence="3 10" id="KW-0812">Transmembrane</keyword>
<keyword evidence="4 10" id="KW-1133">Transmembrane helix</keyword>
<dbReference type="Proteomes" id="UP000827092">
    <property type="component" value="Unassembled WGS sequence"/>
</dbReference>
<feature type="domain" description="G-protein coupled receptors family 1 profile" evidence="11">
    <location>
        <begin position="105"/>
        <end position="168"/>
    </location>
</feature>
<evidence type="ECO:0000256" key="10">
    <source>
        <dbReference type="SAM" id="Phobius"/>
    </source>
</evidence>
<keyword evidence="7" id="KW-0675">Receptor</keyword>
<keyword evidence="8" id="KW-0807">Transducer</keyword>
<accession>A0AAV6UB45</accession>
<dbReference type="PANTHER" id="PTHR24235">
    <property type="entry name" value="NEUROPEPTIDE Y RECEPTOR"/>
    <property type="match status" value="1"/>
</dbReference>
<keyword evidence="5" id="KW-0297">G-protein coupled receptor</keyword>
<dbReference type="PANTHER" id="PTHR24235:SF29">
    <property type="entry name" value="GH23382P"/>
    <property type="match status" value="1"/>
</dbReference>
<dbReference type="GO" id="GO:0043005">
    <property type="term" value="C:neuron projection"/>
    <property type="evidence" value="ECO:0007669"/>
    <property type="project" value="TreeGrafter"/>
</dbReference>
<sequence length="358" mass="39820">MDETDVNAQWEALRRNHKSTDEDCAKLAEFLRRHVLKLPPDDEPQAVAVEPVPDPPPMETDDEPQAVANIPVSNKFQALAESNGLSSDAQFPTTGTATPDAPFPETIKMLIFVVILFALCWMPLNLFYLLQQFDVNDFINRSSTTRTTIFFICHWLAMSSVCYNPFIYCCLNENFRSGAASCIFCITNFVRKINTSLMRGGITELATVDFTSAEDGTSVLKARRCCNRHHSSARKNGAAPRCSIDIPLKSYCVSGKRNSNILRSFSAPASNGIDPVQRDKLEKSDDGIAIFTNGHHTSARRNGAAPRCSIDIPLKSYCVSGKRNLNIVRSYSVPDLKGIDPAQRDKLENLIFVFPQTF</sequence>
<proteinExistence type="inferred from homology"/>
<reference evidence="12 13" key="1">
    <citation type="journal article" date="2022" name="Nat. Ecol. Evol.">
        <title>A masculinizing supergene underlies an exaggerated male reproductive morph in a spider.</title>
        <authorList>
            <person name="Hendrickx F."/>
            <person name="De Corte Z."/>
            <person name="Sonet G."/>
            <person name="Van Belleghem S.M."/>
            <person name="Kostlbacher S."/>
            <person name="Vangestel C."/>
        </authorList>
    </citation>
    <scope>NUCLEOTIDE SEQUENCE [LARGE SCALE GENOMIC DNA]</scope>
    <source>
        <strain evidence="12">W744_W776</strain>
    </source>
</reference>
<dbReference type="PROSITE" id="PS50262">
    <property type="entry name" value="G_PROTEIN_RECEP_F1_2"/>
    <property type="match status" value="1"/>
</dbReference>
<evidence type="ECO:0000259" key="11">
    <source>
        <dbReference type="PROSITE" id="PS50262"/>
    </source>
</evidence>
<comment type="similarity">
    <text evidence="2">Belongs to the G-protein coupled receptor 1 family.</text>
</comment>
<evidence type="ECO:0000256" key="6">
    <source>
        <dbReference type="ARBA" id="ARBA00023136"/>
    </source>
</evidence>
<evidence type="ECO:0000256" key="2">
    <source>
        <dbReference type="ARBA" id="ARBA00010663"/>
    </source>
</evidence>
<dbReference type="GO" id="GO:0008188">
    <property type="term" value="F:neuropeptide receptor activity"/>
    <property type="evidence" value="ECO:0007669"/>
    <property type="project" value="TreeGrafter"/>
</dbReference>
<dbReference type="PRINTS" id="PR00237">
    <property type="entry name" value="GPCRRHODOPSN"/>
</dbReference>
<gene>
    <name evidence="12" type="ORF">JTE90_002903</name>
</gene>
<evidence type="ECO:0000256" key="3">
    <source>
        <dbReference type="ARBA" id="ARBA00022692"/>
    </source>
</evidence>
<organism evidence="12 13">
    <name type="scientific">Oedothorax gibbosus</name>
    <dbReference type="NCBI Taxonomy" id="931172"/>
    <lineage>
        <taxon>Eukaryota</taxon>
        <taxon>Metazoa</taxon>
        <taxon>Ecdysozoa</taxon>
        <taxon>Arthropoda</taxon>
        <taxon>Chelicerata</taxon>
        <taxon>Arachnida</taxon>
        <taxon>Araneae</taxon>
        <taxon>Araneomorphae</taxon>
        <taxon>Entelegynae</taxon>
        <taxon>Araneoidea</taxon>
        <taxon>Linyphiidae</taxon>
        <taxon>Erigoninae</taxon>
        <taxon>Oedothorax</taxon>
    </lineage>
</organism>
<feature type="transmembrane region" description="Helical" evidence="10">
    <location>
        <begin position="149"/>
        <end position="168"/>
    </location>
</feature>
<keyword evidence="13" id="KW-1185">Reference proteome</keyword>
<feature type="transmembrane region" description="Helical" evidence="10">
    <location>
        <begin position="109"/>
        <end position="128"/>
    </location>
</feature>
<protein>
    <recommendedName>
        <fullName evidence="11">G-protein coupled receptors family 1 profile domain-containing protein</fullName>
    </recommendedName>
</protein>
<dbReference type="Gene3D" id="1.20.1070.10">
    <property type="entry name" value="Rhodopsin 7-helix transmembrane proteins"/>
    <property type="match status" value="1"/>
</dbReference>
<keyword evidence="6 10" id="KW-0472">Membrane</keyword>
<evidence type="ECO:0000256" key="7">
    <source>
        <dbReference type="ARBA" id="ARBA00023170"/>
    </source>
</evidence>